<feature type="transmembrane region" description="Helical" evidence="1">
    <location>
        <begin position="31"/>
        <end position="49"/>
    </location>
</feature>
<gene>
    <name evidence="2" type="ORF">GM173_13295</name>
</gene>
<comment type="caution">
    <text evidence="2">The sequence shown here is derived from an EMBL/GenBank/DDBJ whole genome shotgun (WGS) entry which is preliminary data.</text>
</comment>
<evidence type="ECO:0000313" key="2">
    <source>
        <dbReference type="EMBL" id="MBM5572545.1"/>
    </source>
</evidence>
<feature type="transmembrane region" description="Helical" evidence="1">
    <location>
        <begin position="199"/>
        <end position="220"/>
    </location>
</feature>
<feature type="transmembrane region" description="Helical" evidence="1">
    <location>
        <begin position="354"/>
        <end position="370"/>
    </location>
</feature>
<feature type="transmembrane region" description="Helical" evidence="1">
    <location>
        <begin position="6"/>
        <end position="24"/>
    </location>
</feature>
<dbReference type="RefSeq" id="WP_203571875.1">
    <property type="nucleotide sequence ID" value="NZ_WOFE01000008.1"/>
</dbReference>
<dbReference type="Proteomes" id="UP001195660">
    <property type="component" value="Unassembled WGS sequence"/>
</dbReference>
<accession>A0ABS2CFV0</accession>
<dbReference type="Pfam" id="PF10060">
    <property type="entry name" value="DUF2298"/>
    <property type="match status" value="1"/>
</dbReference>
<keyword evidence="3" id="KW-1185">Reference proteome</keyword>
<evidence type="ECO:0000256" key="1">
    <source>
        <dbReference type="SAM" id="Phobius"/>
    </source>
</evidence>
<feature type="transmembrane region" description="Helical" evidence="1">
    <location>
        <begin position="507"/>
        <end position="528"/>
    </location>
</feature>
<feature type="transmembrane region" description="Helical" evidence="1">
    <location>
        <begin position="293"/>
        <end position="311"/>
    </location>
</feature>
<feature type="transmembrane region" description="Helical" evidence="1">
    <location>
        <begin position="55"/>
        <end position="74"/>
    </location>
</feature>
<keyword evidence="1" id="KW-0472">Membrane</keyword>
<keyword evidence="1" id="KW-1133">Transmembrane helix</keyword>
<feature type="transmembrane region" description="Helical" evidence="1">
    <location>
        <begin position="116"/>
        <end position="138"/>
    </location>
</feature>
<evidence type="ECO:0000313" key="3">
    <source>
        <dbReference type="Proteomes" id="UP001195660"/>
    </source>
</evidence>
<dbReference type="EMBL" id="WOFE01000008">
    <property type="protein sequence ID" value="MBM5572545.1"/>
    <property type="molecule type" value="Genomic_DNA"/>
</dbReference>
<reference evidence="2 3" key="1">
    <citation type="submission" date="2019-11" db="EMBL/GenBank/DDBJ databases">
        <title>Novel Deefgea species.</title>
        <authorList>
            <person name="Han J.-H."/>
        </authorList>
    </citation>
    <scope>NUCLEOTIDE SEQUENCE [LARGE SCALE GENOMIC DNA]</scope>
    <source>
        <strain evidence="2 3">LMG 24817</strain>
    </source>
</reference>
<dbReference type="InterPro" id="IPR018746">
    <property type="entry name" value="DUF2298"/>
</dbReference>
<feature type="transmembrane region" description="Helical" evidence="1">
    <location>
        <begin position="444"/>
        <end position="463"/>
    </location>
</feature>
<feature type="transmembrane region" description="Helical" evidence="1">
    <location>
        <begin position="86"/>
        <end position="104"/>
    </location>
</feature>
<feature type="transmembrane region" description="Helical" evidence="1">
    <location>
        <begin position="483"/>
        <end position="500"/>
    </location>
</feature>
<protein>
    <submittedName>
        <fullName evidence="2">Uncharacterized protein</fullName>
    </submittedName>
</protein>
<feature type="transmembrane region" description="Helical" evidence="1">
    <location>
        <begin position="167"/>
        <end position="187"/>
    </location>
</feature>
<feature type="transmembrane region" description="Helical" evidence="1">
    <location>
        <begin position="418"/>
        <end position="437"/>
    </location>
</feature>
<keyword evidence="1" id="KW-0812">Transmembrane</keyword>
<sequence length="679" mass="76673">MNLIYFTITISLILINLAGLSALASRWVPSFALARAAGILVVCLTMFFIEHFVGFGQLNWAWPFTTALAAYILYSDRVRLKESGFLRAELVFLIAFAYGFAWRVSFPSVYPSSERVMDLLFIVSYMPGETLPGLHYWYPPNRFDFYYAFQHYAAALMGRIFGLAPGVVYNIAFAILMAQPLTLAWDFASRFIRNHWAKLLLVATLAIGGNGATPFVHLSYQGPENAQGYELSVETNKHMWAGVRFVGGFDQMLNTEFGHSLFPKKTDGTWTARDLPAENYGYQFFLGDYHPPLGGFALLLLAIALIGALEFKTRHSEASSEIEVADLSDQQSAIYQALLALTIPAMVATNTWTFPLLGMLLLFWIGWRYQQKRPPNWRALLIGGIGGFVLIYPFLTAFTARSLSTPIKLVGLQDHTPLMQFIALHWPIMLFALLGVFQKGSRKITVMFALAFAFMLAFSEIVYVDDPTGGFQDRTNSTMKWWGFIYTGALVSLGALLLAAKSKVVRVVTVLSLMAINIYLYDVARYYFTTEKSEFGNLYASGTYTRDATVRDMFRYLAKAPMGIVLENQYGDALNDTGIYALFAQKPVLLGWSNHLLTWHSNVGQMFILKDQIKKFYTGDMPDMADWLLAQDVKYIVWSGKDAENRAGWAKIQQAIQHEYAWHEFYAAGDFRVGIWTKR</sequence>
<organism evidence="2 3">
    <name type="scientific">Deefgea chitinilytica</name>
    <dbReference type="NCBI Taxonomy" id="570276"/>
    <lineage>
        <taxon>Bacteria</taxon>
        <taxon>Pseudomonadati</taxon>
        <taxon>Pseudomonadota</taxon>
        <taxon>Betaproteobacteria</taxon>
        <taxon>Neisseriales</taxon>
        <taxon>Chitinibacteraceae</taxon>
        <taxon>Deefgea</taxon>
    </lineage>
</organism>
<name>A0ABS2CFV0_9NEIS</name>
<feature type="transmembrane region" description="Helical" evidence="1">
    <location>
        <begin position="377"/>
        <end position="398"/>
    </location>
</feature>
<proteinExistence type="predicted"/>